<dbReference type="Pfam" id="PF00190">
    <property type="entry name" value="Cupin_1"/>
    <property type="match status" value="2"/>
</dbReference>
<dbReference type="Gene3D" id="2.60.120.10">
    <property type="entry name" value="Jelly Rolls"/>
    <property type="match status" value="3"/>
</dbReference>
<evidence type="ECO:0000256" key="6">
    <source>
        <dbReference type="ARBA" id="ARBA00023002"/>
    </source>
</evidence>
<keyword evidence="7" id="KW-0520">NAD</keyword>
<dbReference type="InterPro" id="IPR010945">
    <property type="entry name" value="Malate_DH_type2"/>
</dbReference>
<dbReference type="NCBIfam" id="NF003916">
    <property type="entry name" value="PRK05442.1"/>
    <property type="match status" value="1"/>
</dbReference>
<evidence type="ECO:0000256" key="2">
    <source>
        <dbReference type="ARBA" id="ARBA00009613"/>
    </source>
</evidence>
<dbReference type="PROSITE" id="PS00305">
    <property type="entry name" value="11S_SEED_STORAGE"/>
    <property type="match status" value="1"/>
</dbReference>
<comment type="subunit">
    <text evidence="11">Hexamer; each subunit is composed of an acidic and a basic chain derived from a single precursor and linked by a disulfide bond.</text>
</comment>
<dbReference type="PANTHER" id="PTHR23382">
    <property type="entry name" value="MALATE DEHYDROGENASE"/>
    <property type="match status" value="1"/>
</dbReference>
<dbReference type="NCBIfam" id="TIGR01759">
    <property type="entry name" value="MalateDH-SF1"/>
    <property type="match status" value="1"/>
</dbReference>
<proteinExistence type="inferred from homology"/>
<dbReference type="InterPro" id="IPR022383">
    <property type="entry name" value="Lactate/malate_DH_C"/>
</dbReference>
<protein>
    <recommendedName>
        <fullName evidence="3">malate dehydrogenase</fullName>
        <ecNumber evidence="3">1.1.1.37</ecNumber>
    </recommendedName>
</protein>
<dbReference type="GO" id="GO:0030060">
    <property type="term" value="F:L-malate dehydrogenase (NAD+) activity"/>
    <property type="evidence" value="ECO:0007669"/>
    <property type="project" value="UniProtKB-EC"/>
</dbReference>
<evidence type="ECO:0000256" key="11">
    <source>
        <dbReference type="RuleBase" id="RU003681"/>
    </source>
</evidence>
<dbReference type="Gene3D" id="3.90.110.10">
    <property type="entry name" value="Lactate dehydrogenase/glycoside hydrolase, family 4, C-terminal"/>
    <property type="match status" value="1"/>
</dbReference>
<evidence type="ECO:0000256" key="5">
    <source>
        <dbReference type="ARBA" id="ARBA00022761"/>
    </source>
</evidence>
<dbReference type="InterPro" id="IPR001236">
    <property type="entry name" value="Lactate/malate_DH_N"/>
</dbReference>
<feature type="domain" description="Cupin type-1" evidence="13">
    <location>
        <begin position="283"/>
        <end position="432"/>
    </location>
</feature>
<keyword evidence="4" id="KW-0816">Tricarboxylic acid cycle</keyword>
<dbReference type="SMART" id="SM00835">
    <property type="entry name" value="Cupin_1"/>
    <property type="match status" value="2"/>
</dbReference>
<name>A0A834HIX9_RHOSS</name>
<keyword evidence="15" id="KW-1185">Reference proteome</keyword>
<evidence type="ECO:0000259" key="13">
    <source>
        <dbReference type="SMART" id="SM00835"/>
    </source>
</evidence>
<dbReference type="FunFam" id="3.40.50.720:FF:000010">
    <property type="entry name" value="Malate dehydrogenase"/>
    <property type="match status" value="1"/>
</dbReference>
<dbReference type="CDD" id="cd02243">
    <property type="entry name" value="cupin_11S_legumin_C"/>
    <property type="match status" value="1"/>
</dbReference>
<dbReference type="InterPro" id="IPR014710">
    <property type="entry name" value="RmlC-like_jellyroll"/>
</dbReference>
<dbReference type="PRINTS" id="PR00439">
    <property type="entry name" value="11SGLOBULIN"/>
</dbReference>
<dbReference type="Gene3D" id="3.40.50.720">
    <property type="entry name" value="NAD(P)-binding Rossmann-like Domain"/>
    <property type="match status" value="1"/>
</dbReference>
<evidence type="ECO:0000256" key="7">
    <source>
        <dbReference type="ARBA" id="ARBA00023027"/>
    </source>
</evidence>
<dbReference type="FunFam" id="3.90.110.10:FF:000002">
    <property type="entry name" value="Malate dehydrogenase"/>
    <property type="match status" value="1"/>
</dbReference>
<comment type="caution">
    <text evidence="14">The sequence shown here is derived from an EMBL/GenBank/DDBJ whole genome shotgun (WGS) entry which is preliminary data.</text>
</comment>
<comment type="similarity">
    <text evidence="1 11">Belongs to the 11S seed storage protein (globulins) family.</text>
</comment>
<dbReference type="Pfam" id="PF00056">
    <property type="entry name" value="Ldh_1_N"/>
    <property type="match status" value="1"/>
</dbReference>
<dbReference type="EC" id="1.1.1.37" evidence="3"/>
<dbReference type="InterPro" id="IPR006045">
    <property type="entry name" value="Cupin_1"/>
</dbReference>
<evidence type="ECO:0000256" key="8">
    <source>
        <dbReference type="ARBA" id="ARBA00023129"/>
    </source>
</evidence>
<dbReference type="GO" id="GO:0006099">
    <property type="term" value="P:tricarboxylic acid cycle"/>
    <property type="evidence" value="ECO:0007669"/>
    <property type="project" value="UniProtKB-KW"/>
</dbReference>
<keyword evidence="9 11" id="KW-1015">Disulfide bond</keyword>
<evidence type="ECO:0000256" key="10">
    <source>
        <dbReference type="ARBA" id="ARBA00048313"/>
    </source>
</evidence>
<evidence type="ECO:0000313" key="15">
    <source>
        <dbReference type="Proteomes" id="UP000626092"/>
    </source>
</evidence>
<evidence type="ECO:0000256" key="1">
    <source>
        <dbReference type="ARBA" id="ARBA00007178"/>
    </source>
</evidence>
<feature type="compositionally biased region" description="Basic and acidic residues" evidence="12">
    <location>
        <begin position="254"/>
        <end position="264"/>
    </location>
</feature>
<evidence type="ECO:0000256" key="3">
    <source>
        <dbReference type="ARBA" id="ARBA00012995"/>
    </source>
</evidence>
<dbReference type="OrthoDB" id="1903982at2759"/>
<dbReference type="FunFam" id="2.60.120.10:FF:000073">
    <property type="entry name" value="Glycinin G1"/>
    <property type="match status" value="1"/>
</dbReference>
<organism evidence="14 15">
    <name type="scientific">Rhododendron simsii</name>
    <name type="common">Sims's rhododendron</name>
    <dbReference type="NCBI Taxonomy" id="118357"/>
    <lineage>
        <taxon>Eukaryota</taxon>
        <taxon>Viridiplantae</taxon>
        <taxon>Streptophyta</taxon>
        <taxon>Embryophyta</taxon>
        <taxon>Tracheophyta</taxon>
        <taxon>Spermatophyta</taxon>
        <taxon>Magnoliopsida</taxon>
        <taxon>eudicotyledons</taxon>
        <taxon>Gunneridae</taxon>
        <taxon>Pentapetalae</taxon>
        <taxon>asterids</taxon>
        <taxon>Ericales</taxon>
        <taxon>Ericaceae</taxon>
        <taxon>Ericoideae</taxon>
        <taxon>Rhodoreae</taxon>
        <taxon>Rhododendron</taxon>
    </lineage>
</organism>
<feature type="signal peptide" evidence="11">
    <location>
        <begin position="1"/>
        <end position="22"/>
    </location>
</feature>
<gene>
    <name evidence="14" type="ORF">RHSIM_Rhsim02G0037400</name>
</gene>
<keyword evidence="8 11" id="KW-0708">Seed storage protein</keyword>
<dbReference type="SUPFAM" id="SSF51735">
    <property type="entry name" value="NAD(P)-binding Rossmann-fold domains"/>
    <property type="match status" value="1"/>
</dbReference>
<feature type="region of interest" description="Disordered" evidence="12">
    <location>
        <begin position="250"/>
        <end position="272"/>
    </location>
</feature>
<dbReference type="InterPro" id="IPR011274">
    <property type="entry name" value="Malate_DH_NAD-dep_euk"/>
</dbReference>
<keyword evidence="6" id="KW-0560">Oxidoreductase</keyword>
<feature type="region of interest" description="Disordered" evidence="12">
    <location>
        <begin position="176"/>
        <end position="205"/>
    </location>
</feature>
<dbReference type="InterPro" id="IPR022379">
    <property type="entry name" value="11S_seedstore_CS"/>
</dbReference>
<reference evidence="14" key="1">
    <citation type="submission" date="2019-11" db="EMBL/GenBank/DDBJ databases">
        <authorList>
            <person name="Liu Y."/>
            <person name="Hou J."/>
            <person name="Li T.-Q."/>
            <person name="Guan C.-H."/>
            <person name="Wu X."/>
            <person name="Wu H.-Z."/>
            <person name="Ling F."/>
            <person name="Zhang R."/>
            <person name="Shi X.-G."/>
            <person name="Ren J.-P."/>
            <person name="Chen E.-F."/>
            <person name="Sun J.-M."/>
        </authorList>
    </citation>
    <scope>NUCLEOTIDE SEQUENCE</scope>
    <source>
        <strain evidence="14">Adult_tree_wgs_1</strain>
        <tissue evidence="14">Leaves</tissue>
    </source>
</reference>
<accession>A0A834HIX9</accession>
<dbReference type="GO" id="GO:0045735">
    <property type="term" value="F:nutrient reservoir activity"/>
    <property type="evidence" value="ECO:0007669"/>
    <property type="project" value="UniProtKB-KW"/>
</dbReference>
<dbReference type="AlphaFoldDB" id="A0A834HIX9"/>
<evidence type="ECO:0000313" key="14">
    <source>
        <dbReference type="EMBL" id="KAF7151824.1"/>
    </source>
</evidence>
<comment type="catalytic activity">
    <reaction evidence="10">
        <text>(S)-malate + NAD(+) = oxaloacetate + NADH + H(+)</text>
        <dbReference type="Rhea" id="RHEA:21432"/>
        <dbReference type="ChEBI" id="CHEBI:15378"/>
        <dbReference type="ChEBI" id="CHEBI:15589"/>
        <dbReference type="ChEBI" id="CHEBI:16452"/>
        <dbReference type="ChEBI" id="CHEBI:57540"/>
        <dbReference type="ChEBI" id="CHEBI:57945"/>
        <dbReference type="EC" id="1.1.1.37"/>
    </reaction>
</comment>
<dbReference type="NCBIfam" id="TIGR01758">
    <property type="entry name" value="MDH_euk_cyt"/>
    <property type="match status" value="1"/>
</dbReference>
<evidence type="ECO:0000256" key="4">
    <source>
        <dbReference type="ARBA" id="ARBA00022532"/>
    </source>
</evidence>
<dbReference type="SUPFAM" id="SSF56327">
    <property type="entry name" value="LDH C-terminal domain-like"/>
    <property type="match status" value="1"/>
</dbReference>
<feature type="domain" description="Cupin type-1" evidence="13">
    <location>
        <begin position="56"/>
        <end position="225"/>
    </location>
</feature>
<comment type="similarity">
    <text evidence="2">Belongs to the LDH/MDH superfamily. MDH type 2 family.</text>
</comment>
<dbReference type="InterPro" id="IPR015955">
    <property type="entry name" value="Lactate_DH/Glyco_Ohase_4_C"/>
</dbReference>
<dbReference type="Proteomes" id="UP000626092">
    <property type="component" value="Unassembled WGS sequence"/>
</dbReference>
<dbReference type="InterPro" id="IPR011051">
    <property type="entry name" value="RmlC_Cupin_sf"/>
</dbReference>
<dbReference type="Pfam" id="PF02866">
    <property type="entry name" value="Ldh_1_C"/>
    <property type="match status" value="1"/>
</dbReference>
<dbReference type="EMBL" id="WJXA01000002">
    <property type="protein sequence ID" value="KAF7151824.1"/>
    <property type="molecule type" value="Genomic_DNA"/>
</dbReference>
<dbReference type="SUPFAM" id="SSF51182">
    <property type="entry name" value="RmlC-like cupins"/>
    <property type="match status" value="1"/>
</dbReference>
<sequence length="806" mass="88911">MASRSLHSLALCFLFLSHGCFSQLLEQQQQQLRWQELRGAQQHRLRAKTDCQIQRINALDPDHQIEAEAGLTEIWDQNNNEELQCAGVAAVRHQIQPRGLLLPSYTNVPQIYYVIQGRGIQGTVISGCAETFESVSQSGGGREGGQRPRDRHQKIRQIRQGDIIALPAGKFYLAGNPLRQPQGSGRHEEEQHRRHSQAENAGNVFSGFDDQTLADIFNVDTETARRLQGRDDRRGNIVRVEREFEVISPQYQGEEEREREERGRGNNGTNGLEETLCTFRLKENIGDPSKADVYNPRGGRVSTLNSHNLPVLGWVQLSAERGVLYRNALMAPLWNINAHSIIYILRGSGRLQIVGNSDNSAFDNQVREGQIIVVPQNFAVIKKASDQGLEWISFKTNGNAMTSQLAGRLSAIRNIPEEVLMNSYDISRDEARSLKYNREEVTVFGPGSRYGEKAGDEGVREVDDAGGSWGRIWRMAKQPVRVLVTGAAGQIGYALVPMIARGVMLGPDQPVILHMLDIAPAAEALNGVKMELVDAAFPLLKGVVATTDVVEACTEVNIAVMVGGFPRKEGMERKDVMSKNVAIYKSQASALEKHAAANCKVLVVANPANTNALILKEFAPSIPEKNISCLTRLDHNRALGQISERLNVPVSDVKNVIIWGNHSSTQYPDVNHASVKTPAGVKPVRELVANDEWLHGEFITTVQQRGAAIIKARKLSSALSAASSACDHIRDWVLGTPEGTWVSMGVYSDGSYNVPAGLIYSFPVTCRSGEWTIVQGLPIDELSRKKLDLTAEELTEEKELAYSCLS</sequence>
<dbReference type="InterPro" id="IPR036291">
    <property type="entry name" value="NAD(P)-bd_dom_sf"/>
</dbReference>
<keyword evidence="11" id="KW-0732">Signal</keyword>
<dbReference type="GO" id="GO:0006108">
    <property type="term" value="P:malate metabolic process"/>
    <property type="evidence" value="ECO:0007669"/>
    <property type="project" value="InterPro"/>
</dbReference>
<evidence type="ECO:0000256" key="9">
    <source>
        <dbReference type="ARBA" id="ARBA00023157"/>
    </source>
</evidence>
<dbReference type="PROSITE" id="PS00068">
    <property type="entry name" value="MDH"/>
    <property type="match status" value="1"/>
</dbReference>
<keyword evidence="5 11" id="KW-0758">Storage protein</keyword>
<feature type="chain" id="PRO_5033097569" description="malate dehydrogenase" evidence="11">
    <location>
        <begin position="23"/>
        <end position="806"/>
    </location>
</feature>
<comment type="function">
    <text evidence="11">Seed storage protein.</text>
</comment>
<feature type="region of interest" description="Disordered" evidence="12">
    <location>
        <begin position="134"/>
        <end position="153"/>
    </location>
</feature>
<dbReference type="CDD" id="cd02242">
    <property type="entry name" value="cupin_11S_legumin_N"/>
    <property type="match status" value="1"/>
</dbReference>
<evidence type="ECO:0000256" key="12">
    <source>
        <dbReference type="SAM" id="MobiDB-lite"/>
    </source>
</evidence>
<dbReference type="CDD" id="cd01336">
    <property type="entry name" value="MDH_cytoplasmic_cytosolic"/>
    <property type="match status" value="1"/>
</dbReference>
<dbReference type="InterPro" id="IPR001252">
    <property type="entry name" value="Malate_DH_AS"/>
</dbReference>
<dbReference type="InterPro" id="IPR006044">
    <property type="entry name" value="11S_seedstore_pln"/>
</dbReference>